<dbReference type="InterPro" id="IPR035979">
    <property type="entry name" value="RBD_domain_sf"/>
</dbReference>
<dbReference type="Pfam" id="PF02037">
    <property type="entry name" value="SAP"/>
    <property type="match status" value="1"/>
</dbReference>
<feature type="compositionally biased region" description="Polar residues" evidence="1">
    <location>
        <begin position="308"/>
        <end position="327"/>
    </location>
</feature>
<feature type="region of interest" description="Disordered" evidence="1">
    <location>
        <begin position="45"/>
        <end position="66"/>
    </location>
</feature>
<dbReference type="InterPro" id="IPR032552">
    <property type="entry name" value="RSB_motif"/>
</dbReference>
<dbReference type="InterPro" id="IPR036361">
    <property type="entry name" value="SAP_dom_sf"/>
</dbReference>
<feature type="compositionally biased region" description="Basic and acidic residues" evidence="1">
    <location>
        <begin position="171"/>
        <end position="210"/>
    </location>
</feature>
<accession>A0A6A4PTZ4</accession>
<dbReference type="OrthoDB" id="5348404at2759"/>
<dbReference type="SMART" id="SM00513">
    <property type="entry name" value="SAP"/>
    <property type="match status" value="1"/>
</dbReference>
<feature type="compositionally biased region" description="Pro residues" evidence="1">
    <location>
        <begin position="586"/>
        <end position="598"/>
    </location>
</feature>
<protein>
    <submittedName>
        <fullName evidence="3">Putative transcription regulator SAP family</fullName>
    </submittedName>
</protein>
<dbReference type="SUPFAM" id="SSF68906">
    <property type="entry name" value="SAP domain"/>
    <property type="match status" value="1"/>
</dbReference>
<keyword evidence="4" id="KW-1185">Reference proteome</keyword>
<feature type="compositionally biased region" description="Basic and acidic residues" evidence="1">
    <location>
        <begin position="290"/>
        <end position="307"/>
    </location>
</feature>
<evidence type="ECO:0000313" key="4">
    <source>
        <dbReference type="Proteomes" id="UP000447434"/>
    </source>
</evidence>
<dbReference type="GO" id="GO:0003676">
    <property type="term" value="F:nucleic acid binding"/>
    <property type="evidence" value="ECO:0007669"/>
    <property type="project" value="InterPro"/>
</dbReference>
<dbReference type="Gene3D" id="1.10.720.30">
    <property type="entry name" value="SAP domain"/>
    <property type="match status" value="1"/>
</dbReference>
<dbReference type="CDD" id="cd12432">
    <property type="entry name" value="RRM_ACINU"/>
    <property type="match status" value="1"/>
</dbReference>
<reference evidence="4" key="1">
    <citation type="journal article" date="2020" name="Nat. Commun.">
        <title>Genome sequence of the cluster root forming white lupin.</title>
        <authorList>
            <person name="Hufnagel B."/>
            <person name="Marques A."/>
            <person name="Soriano A."/>
            <person name="Marques L."/>
            <person name="Divol F."/>
            <person name="Doumas P."/>
            <person name="Sallet E."/>
            <person name="Mancinotti D."/>
            <person name="Carrere S."/>
            <person name="Marande W."/>
            <person name="Arribat S."/>
            <person name="Keller J."/>
            <person name="Huneau C."/>
            <person name="Blein T."/>
            <person name="Aime D."/>
            <person name="Laguerre M."/>
            <person name="Taylor J."/>
            <person name="Schubert V."/>
            <person name="Nelson M."/>
            <person name="Geu-Flores F."/>
            <person name="Crespi M."/>
            <person name="Gallardo-Guerrero K."/>
            <person name="Delaux P.-M."/>
            <person name="Salse J."/>
            <person name="Berges H."/>
            <person name="Guyot R."/>
            <person name="Gouzy J."/>
            <person name="Peret B."/>
        </authorList>
    </citation>
    <scope>NUCLEOTIDE SEQUENCE [LARGE SCALE GENOMIC DNA]</scope>
    <source>
        <strain evidence="4">cv. Amiga</strain>
    </source>
</reference>
<feature type="region of interest" description="Disordered" evidence="1">
    <location>
        <begin position="571"/>
        <end position="643"/>
    </location>
</feature>
<feature type="compositionally biased region" description="Pro residues" evidence="1">
    <location>
        <begin position="605"/>
        <end position="620"/>
    </location>
</feature>
<dbReference type="InterPro" id="IPR003034">
    <property type="entry name" value="SAP_dom"/>
</dbReference>
<feature type="compositionally biased region" description="Basic and acidic residues" evidence="1">
    <location>
        <begin position="45"/>
        <end position="65"/>
    </location>
</feature>
<gene>
    <name evidence="3" type="ORF">Lalb_Chr11g0075221</name>
</gene>
<organism evidence="3 4">
    <name type="scientific">Lupinus albus</name>
    <name type="common">White lupine</name>
    <name type="synonym">Lupinus termis</name>
    <dbReference type="NCBI Taxonomy" id="3870"/>
    <lineage>
        <taxon>Eukaryota</taxon>
        <taxon>Viridiplantae</taxon>
        <taxon>Streptophyta</taxon>
        <taxon>Embryophyta</taxon>
        <taxon>Tracheophyta</taxon>
        <taxon>Spermatophyta</taxon>
        <taxon>Magnoliopsida</taxon>
        <taxon>eudicotyledons</taxon>
        <taxon>Gunneridae</taxon>
        <taxon>Pentapetalae</taxon>
        <taxon>rosids</taxon>
        <taxon>fabids</taxon>
        <taxon>Fabales</taxon>
        <taxon>Fabaceae</taxon>
        <taxon>Papilionoideae</taxon>
        <taxon>50 kb inversion clade</taxon>
        <taxon>genistoids sensu lato</taxon>
        <taxon>core genistoids</taxon>
        <taxon>Genisteae</taxon>
        <taxon>Lupinus</taxon>
    </lineage>
</organism>
<feature type="compositionally biased region" description="Polar residues" evidence="1">
    <location>
        <begin position="442"/>
        <end position="451"/>
    </location>
</feature>
<feature type="compositionally biased region" description="Polar residues" evidence="1">
    <location>
        <begin position="250"/>
        <end position="263"/>
    </location>
</feature>
<dbReference type="EMBL" id="WOCE01000011">
    <property type="protein sequence ID" value="KAE9604766.1"/>
    <property type="molecule type" value="Genomic_DNA"/>
</dbReference>
<dbReference type="Pfam" id="PF16294">
    <property type="entry name" value="RSB_motif"/>
    <property type="match status" value="1"/>
</dbReference>
<dbReference type="SUPFAM" id="SSF54928">
    <property type="entry name" value="RNA-binding domain, RBD"/>
    <property type="match status" value="1"/>
</dbReference>
<dbReference type="PANTHER" id="PTHR47031:SF3">
    <property type="entry name" value="SAP DOMAIN-CONTAINING PROTEIN"/>
    <property type="match status" value="1"/>
</dbReference>
<dbReference type="InterPro" id="IPR034257">
    <property type="entry name" value="Acinus_RRM"/>
</dbReference>
<name>A0A6A4PTZ4_LUPAL</name>
<feature type="domain" description="SAP" evidence="2">
    <location>
        <begin position="6"/>
        <end position="40"/>
    </location>
</feature>
<evidence type="ECO:0000313" key="3">
    <source>
        <dbReference type="EMBL" id="KAE9604766.1"/>
    </source>
</evidence>
<feature type="compositionally biased region" description="Basic and acidic residues" evidence="1">
    <location>
        <begin position="266"/>
        <end position="277"/>
    </location>
</feature>
<dbReference type="Proteomes" id="UP000447434">
    <property type="component" value="Chromosome 11"/>
</dbReference>
<comment type="caution">
    <text evidence="3">The sequence shown here is derived from an EMBL/GenBank/DDBJ whole genome shotgun (WGS) entry which is preliminary data.</text>
</comment>
<dbReference type="PROSITE" id="PS50800">
    <property type="entry name" value="SAP"/>
    <property type="match status" value="1"/>
</dbReference>
<dbReference type="PANTHER" id="PTHR47031">
    <property type="entry name" value="SAP DNA-BINDING DOMAIN-CONTAINING PROTEIN"/>
    <property type="match status" value="1"/>
</dbReference>
<evidence type="ECO:0000259" key="2">
    <source>
        <dbReference type="PROSITE" id="PS50800"/>
    </source>
</evidence>
<feature type="compositionally biased region" description="Basic and acidic residues" evidence="1">
    <location>
        <begin position="229"/>
        <end position="239"/>
    </location>
</feature>
<proteinExistence type="predicted"/>
<feature type="compositionally biased region" description="Basic and acidic residues" evidence="1">
    <location>
        <begin position="363"/>
        <end position="380"/>
    </location>
</feature>
<sequence length="684" mass="75235">MSSKPIHQWKVTELKEELKRRRLTTSGLKSDLVRRLDEALRAEMEASEKEKEVNGFEGHGDDGGVKDSVTFEAVEKENSGVVETIGAENAEKVLGAVVDDSGKNDKKDGVTDLVDNSASAVDRDVESTGLPVIVDSSNVGEDLITHASVVETTTITTVTESVWTEAVSGGEDSHNAEKNIEDSGTKLENEEIKVHSTDKNNDGSETKLENEESMVNSAEKNNEVLGTKLENEIKPRLESVTKPQYEDPVPNSSVPENQDTIITDNVKLEQDIVRPEMVEEPSSRNVPVYDESHSMDVGELHEKKPSVEENSNIVTSSSLNITNSSDYVGSPEKLNLDRSSGDDSMEEDLPESKQLDSKFNVNELRDKVEGTEVPTMKEENNTVVVGDGHSGGKSDANQDIDMSPLVPAEKRRLNEQASLESIEPAKRQRRWNTEVVKGPEPQITTPRSATTPKGEPVALKRNFSRSDSFASDDVPKERVVPPSQRPPTNSLRIDRFLRPFTLKAVQELLGKTGKVNSFWMDQIKTHCYVTYSSIEEATETRNAVYNLQWPLNGGRLLVAEYVEPEEVKLKIEPPPSQAPPFSGGPAIPPAPPSQPEPSPRQHQQLPPPPGTLPPPPPLSKAPPVARERLPSPPPLPEKVDPPIVTLDDLFRKTTATPRIYYLPLSEEQVAAKLAAQGKSSRQWA</sequence>
<evidence type="ECO:0000256" key="1">
    <source>
        <dbReference type="SAM" id="MobiDB-lite"/>
    </source>
</evidence>
<feature type="region of interest" description="Disordered" evidence="1">
    <location>
        <begin position="166"/>
        <end position="490"/>
    </location>
</feature>
<dbReference type="AlphaFoldDB" id="A0A6A4PTZ4"/>